<dbReference type="Pfam" id="PF01266">
    <property type="entry name" value="DAO"/>
    <property type="match status" value="1"/>
</dbReference>
<dbReference type="AlphaFoldDB" id="A0A8H5CVB6"/>
<dbReference type="InterPro" id="IPR006076">
    <property type="entry name" value="FAD-dep_OxRdtase"/>
</dbReference>
<dbReference type="InterPro" id="IPR036188">
    <property type="entry name" value="FAD/NAD-bd_sf"/>
</dbReference>
<dbReference type="InterPro" id="IPR045170">
    <property type="entry name" value="MTOX"/>
</dbReference>
<evidence type="ECO:0000256" key="4">
    <source>
        <dbReference type="ARBA" id="ARBA00022827"/>
    </source>
</evidence>
<comment type="cofactor">
    <cofactor evidence="1">
        <name>FAD</name>
        <dbReference type="ChEBI" id="CHEBI:57692"/>
    </cofactor>
</comment>
<gene>
    <name evidence="7" type="ORF">D9758_006872</name>
</gene>
<name>A0A8H5CVB6_9AGAR</name>
<sequence length="408" mass="45248">MNNSKDFRMASLHDKILIVGAGCFGISTAYHLKKRGFTDITVIDRSETLPAKDGSSNDFNRVVRSSYQDKFYANLAKQAIEIWKDRTIWEDDSYHESGILILSSGPPGSYVDESYTNDKNQGSRVIELMDNQAIKKRFSPEVPVSSFQNQRGYFNYDGGWADAGKAVVYLTSKVISMGVKVIGGKTVRRLIRKENVTDRVVATGSWTPSAFPDIGIKEKCLATGQIVAMIQLTAEEAEKYRQVPVFLSFATGFLLFPGFTHTVNQVSTPRTTITHPENGLSIPKKSVEILREHLRMVYPELANKPFKSTRLCWYNDSPDGDWIVGPHPEDPALILATAGSGHAFKFLPVIGCLVADAVQGTLDTVLAKKFALDRPASFAARTDGVRAEQEIEELEIDQLCGPEDLLLF</sequence>
<proteinExistence type="inferred from homology"/>
<dbReference type="Proteomes" id="UP000559256">
    <property type="component" value="Unassembled WGS sequence"/>
</dbReference>
<dbReference type="Gene3D" id="3.30.9.10">
    <property type="entry name" value="D-Amino Acid Oxidase, subunit A, domain 2"/>
    <property type="match status" value="1"/>
</dbReference>
<dbReference type="PANTHER" id="PTHR10961">
    <property type="entry name" value="PEROXISOMAL SARCOSINE OXIDASE"/>
    <property type="match status" value="1"/>
</dbReference>
<keyword evidence="3" id="KW-0285">Flavoprotein</keyword>
<comment type="caution">
    <text evidence="7">The sequence shown here is derived from an EMBL/GenBank/DDBJ whole genome shotgun (WGS) entry which is preliminary data.</text>
</comment>
<dbReference type="GO" id="GO:0050660">
    <property type="term" value="F:flavin adenine dinucleotide binding"/>
    <property type="evidence" value="ECO:0007669"/>
    <property type="project" value="InterPro"/>
</dbReference>
<dbReference type="GO" id="GO:0004657">
    <property type="term" value="F:proline dehydrogenase activity"/>
    <property type="evidence" value="ECO:0007669"/>
    <property type="project" value="TreeGrafter"/>
</dbReference>
<dbReference type="GO" id="GO:0008115">
    <property type="term" value="F:sarcosine oxidase activity"/>
    <property type="evidence" value="ECO:0007669"/>
    <property type="project" value="TreeGrafter"/>
</dbReference>
<keyword evidence="4" id="KW-0274">FAD</keyword>
<accession>A0A8H5CVB6</accession>
<dbReference type="OrthoDB" id="2219495at2759"/>
<evidence type="ECO:0000256" key="2">
    <source>
        <dbReference type="ARBA" id="ARBA00010989"/>
    </source>
</evidence>
<feature type="domain" description="FAD dependent oxidoreductase" evidence="6">
    <location>
        <begin position="15"/>
        <end position="356"/>
    </location>
</feature>
<keyword evidence="8" id="KW-1185">Reference proteome</keyword>
<comment type="similarity">
    <text evidence="2">Belongs to the MSOX/MTOX family.</text>
</comment>
<dbReference type="Gene3D" id="3.50.50.60">
    <property type="entry name" value="FAD/NAD(P)-binding domain"/>
    <property type="match status" value="1"/>
</dbReference>
<dbReference type="PANTHER" id="PTHR10961:SF46">
    <property type="entry name" value="PEROXISOMAL SARCOSINE OXIDASE"/>
    <property type="match status" value="1"/>
</dbReference>
<dbReference type="GO" id="GO:0050031">
    <property type="term" value="F:L-pipecolate oxidase activity"/>
    <property type="evidence" value="ECO:0007669"/>
    <property type="project" value="TreeGrafter"/>
</dbReference>
<reference evidence="7 8" key="1">
    <citation type="journal article" date="2020" name="ISME J.">
        <title>Uncovering the hidden diversity of litter-decomposition mechanisms in mushroom-forming fungi.</title>
        <authorList>
            <person name="Floudas D."/>
            <person name="Bentzer J."/>
            <person name="Ahren D."/>
            <person name="Johansson T."/>
            <person name="Persson P."/>
            <person name="Tunlid A."/>
        </authorList>
    </citation>
    <scope>NUCLEOTIDE SEQUENCE [LARGE SCALE GENOMIC DNA]</scope>
    <source>
        <strain evidence="7 8">CBS 291.85</strain>
    </source>
</reference>
<evidence type="ECO:0000259" key="6">
    <source>
        <dbReference type="Pfam" id="PF01266"/>
    </source>
</evidence>
<dbReference type="EMBL" id="JAACJM010000085">
    <property type="protein sequence ID" value="KAF5348635.1"/>
    <property type="molecule type" value="Genomic_DNA"/>
</dbReference>
<dbReference type="SUPFAM" id="SSF51905">
    <property type="entry name" value="FAD/NAD(P)-binding domain"/>
    <property type="match status" value="1"/>
</dbReference>
<evidence type="ECO:0000313" key="8">
    <source>
        <dbReference type="Proteomes" id="UP000559256"/>
    </source>
</evidence>
<evidence type="ECO:0000256" key="5">
    <source>
        <dbReference type="ARBA" id="ARBA00023002"/>
    </source>
</evidence>
<evidence type="ECO:0000256" key="3">
    <source>
        <dbReference type="ARBA" id="ARBA00022630"/>
    </source>
</evidence>
<evidence type="ECO:0000313" key="7">
    <source>
        <dbReference type="EMBL" id="KAF5348635.1"/>
    </source>
</evidence>
<protein>
    <recommendedName>
        <fullName evidence="6">FAD dependent oxidoreductase domain-containing protein</fullName>
    </recommendedName>
</protein>
<organism evidence="7 8">
    <name type="scientific">Tetrapyrgos nigripes</name>
    <dbReference type="NCBI Taxonomy" id="182062"/>
    <lineage>
        <taxon>Eukaryota</taxon>
        <taxon>Fungi</taxon>
        <taxon>Dikarya</taxon>
        <taxon>Basidiomycota</taxon>
        <taxon>Agaricomycotina</taxon>
        <taxon>Agaricomycetes</taxon>
        <taxon>Agaricomycetidae</taxon>
        <taxon>Agaricales</taxon>
        <taxon>Marasmiineae</taxon>
        <taxon>Marasmiaceae</taxon>
        <taxon>Tetrapyrgos</taxon>
    </lineage>
</organism>
<keyword evidence="5" id="KW-0560">Oxidoreductase</keyword>
<evidence type="ECO:0000256" key="1">
    <source>
        <dbReference type="ARBA" id="ARBA00001974"/>
    </source>
</evidence>